<dbReference type="Pfam" id="PF12796">
    <property type="entry name" value="Ank_2"/>
    <property type="match status" value="1"/>
</dbReference>
<dbReference type="SMART" id="SM00248">
    <property type="entry name" value="ANK"/>
    <property type="match status" value="2"/>
</dbReference>
<keyword evidence="1" id="KW-0677">Repeat</keyword>
<feature type="region of interest" description="Disordered" evidence="5">
    <location>
        <begin position="147"/>
        <end position="169"/>
    </location>
</feature>
<comment type="similarity">
    <text evidence="3">Belongs to the SOWAH family.</text>
</comment>
<comment type="caution">
    <text evidence="6">The sequence shown here is derived from an EMBL/GenBank/DDBJ whole genome shotgun (WGS) entry which is preliminary data.</text>
</comment>
<dbReference type="SUPFAM" id="SSF48403">
    <property type="entry name" value="Ankyrin repeat"/>
    <property type="match status" value="1"/>
</dbReference>
<proteinExistence type="inferred from homology"/>
<sequence length="380" mass="41712">MYDSASGSELADTIGRSGVLDSHQEGPALLKEGEDPECGLLSVSLRDSHVPVKGASGDFSLSRQPSLRVRTRPLPASSRRQKFQRQSEVKETDGGGGGATGQCISQKLPCEAAEKYTLTPAMRKKYLKELFLNNGLHSGLGSILQSSKSCSVQGDPDNDPDIDPTNEENNNRAFLALDPVEHAWMLSVVDGNYDTIVEFLSEDPNLLTKRDFVTGFTVMHWLAKHGKHETLIHLMRFAETKDFPVNVNLRASGGLTPLHVATMHGQDMMIKILVGAYSADVDARDYNGKKAWQYLKRNASTELRELTGAMDEETGSIGYHNVNNNGTGGAHYCVSQNTTDVLDCSVNKTETTRFGTFRRRFRSFFSFLNRGQINSGGSAD</sequence>
<feature type="repeat" description="ANK" evidence="4">
    <location>
        <begin position="253"/>
        <end position="286"/>
    </location>
</feature>
<reference evidence="6 7" key="1">
    <citation type="submission" date="2021-05" db="EMBL/GenBank/DDBJ databases">
        <authorList>
            <person name="Zahm M."/>
            <person name="Klopp C."/>
            <person name="Cabau C."/>
            <person name="Kuhl H."/>
            <person name="Suciu R."/>
            <person name="Ciorpac M."/>
            <person name="Holostenco D."/>
            <person name="Gessner J."/>
            <person name="Wuertz S."/>
            <person name="Hohne C."/>
            <person name="Stock M."/>
            <person name="Gislard M."/>
            <person name="Lluch J."/>
            <person name="Milhes M."/>
            <person name="Lampietro C."/>
            <person name="Lopez Roques C."/>
            <person name="Donnadieu C."/>
            <person name="Du K."/>
            <person name="Schartl M."/>
            <person name="Guiguen Y."/>
        </authorList>
    </citation>
    <scope>NUCLEOTIDE SEQUENCE [LARGE SCALE GENOMIC DNA]</scope>
    <source>
        <strain evidence="6">Hh-F2</strain>
        <tissue evidence="6">Blood</tissue>
    </source>
</reference>
<feature type="region of interest" description="Disordered" evidence="5">
    <location>
        <begin position="1"/>
        <end position="22"/>
    </location>
</feature>
<accession>A0ABR0YMD4</accession>
<dbReference type="InterPro" id="IPR002110">
    <property type="entry name" value="Ankyrin_rpt"/>
</dbReference>
<protein>
    <submittedName>
        <fullName evidence="6">Ankyrin repeat domain-containing protein SOWAHC-like</fullName>
    </submittedName>
</protein>
<dbReference type="PROSITE" id="PS50088">
    <property type="entry name" value="ANK_REPEAT"/>
    <property type="match status" value="1"/>
</dbReference>
<dbReference type="PANTHER" id="PTHR14491:SF8">
    <property type="entry name" value="ANKYRIN REPEAT DOMAIN-CONTAINING PROTEIN SOWAHD"/>
    <property type="match status" value="1"/>
</dbReference>
<dbReference type="InterPro" id="IPR036770">
    <property type="entry name" value="Ankyrin_rpt-contain_sf"/>
</dbReference>
<evidence type="ECO:0000256" key="4">
    <source>
        <dbReference type="PROSITE-ProRule" id="PRU00023"/>
    </source>
</evidence>
<organism evidence="6 7">
    <name type="scientific">Huso huso</name>
    <name type="common">Beluga</name>
    <name type="synonym">Acipenser huso</name>
    <dbReference type="NCBI Taxonomy" id="61971"/>
    <lineage>
        <taxon>Eukaryota</taxon>
        <taxon>Metazoa</taxon>
        <taxon>Chordata</taxon>
        <taxon>Craniata</taxon>
        <taxon>Vertebrata</taxon>
        <taxon>Euteleostomi</taxon>
        <taxon>Actinopterygii</taxon>
        <taxon>Chondrostei</taxon>
        <taxon>Acipenseriformes</taxon>
        <taxon>Acipenseridae</taxon>
        <taxon>Huso</taxon>
    </lineage>
</organism>
<gene>
    <name evidence="6" type="ORF">HHUSO_G27180</name>
</gene>
<keyword evidence="2 4" id="KW-0040">ANK repeat</keyword>
<dbReference type="EMBL" id="JAHFZB010000027">
    <property type="protein sequence ID" value="KAK6473693.1"/>
    <property type="molecule type" value="Genomic_DNA"/>
</dbReference>
<dbReference type="PROSITE" id="PS50297">
    <property type="entry name" value="ANK_REP_REGION"/>
    <property type="match status" value="1"/>
</dbReference>
<evidence type="ECO:0000256" key="5">
    <source>
        <dbReference type="SAM" id="MobiDB-lite"/>
    </source>
</evidence>
<keyword evidence="7" id="KW-1185">Reference proteome</keyword>
<dbReference type="PANTHER" id="PTHR14491">
    <property type="entry name" value="SOSONDOWAH, ISOFORM G"/>
    <property type="match status" value="1"/>
</dbReference>
<dbReference type="Proteomes" id="UP001369086">
    <property type="component" value="Unassembled WGS sequence"/>
</dbReference>
<evidence type="ECO:0000313" key="6">
    <source>
        <dbReference type="EMBL" id="KAK6473693.1"/>
    </source>
</evidence>
<evidence type="ECO:0000256" key="3">
    <source>
        <dbReference type="ARBA" id="ARBA00038122"/>
    </source>
</evidence>
<name>A0ABR0YMD4_HUSHU</name>
<evidence type="ECO:0000256" key="2">
    <source>
        <dbReference type="ARBA" id="ARBA00023043"/>
    </source>
</evidence>
<feature type="compositionally biased region" description="Acidic residues" evidence="5">
    <location>
        <begin position="156"/>
        <end position="166"/>
    </location>
</feature>
<evidence type="ECO:0000256" key="1">
    <source>
        <dbReference type="ARBA" id="ARBA00022737"/>
    </source>
</evidence>
<evidence type="ECO:0000313" key="7">
    <source>
        <dbReference type="Proteomes" id="UP001369086"/>
    </source>
</evidence>
<feature type="region of interest" description="Disordered" evidence="5">
    <location>
        <begin position="54"/>
        <end position="103"/>
    </location>
</feature>
<dbReference type="Gene3D" id="1.25.40.20">
    <property type="entry name" value="Ankyrin repeat-containing domain"/>
    <property type="match status" value="1"/>
</dbReference>